<organism evidence="1 2">
    <name type="scientific">Aspergillus cristatus</name>
    <name type="common">Chinese Fuzhuan brick tea-fermentation fungus</name>
    <name type="synonym">Eurotium cristatum</name>
    <dbReference type="NCBI Taxonomy" id="573508"/>
    <lineage>
        <taxon>Eukaryota</taxon>
        <taxon>Fungi</taxon>
        <taxon>Dikarya</taxon>
        <taxon>Ascomycota</taxon>
        <taxon>Pezizomycotina</taxon>
        <taxon>Eurotiomycetes</taxon>
        <taxon>Eurotiomycetidae</taxon>
        <taxon>Eurotiales</taxon>
        <taxon>Aspergillaceae</taxon>
        <taxon>Aspergillus</taxon>
        <taxon>Aspergillus subgen. Aspergillus</taxon>
    </lineage>
</organism>
<proteinExistence type="predicted"/>
<dbReference type="Proteomes" id="UP000094569">
    <property type="component" value="Unassembled WGS sequence"/>
</dbReference>
<name>A0A1E3B7U2_ASPCR</name>
<evidence type="ECO:0000313" key="2">
    <source>
        <dbReference type="Proteomes" id="UP000094569"/>
    </source>
</evidence>
<comment type="caution">
    <text evidence="1">The sequence shown here is derived from an EMBL/GenBank/DDBJ whole genome shotgun (WGS) entry which is preliminary data.</text>
</comment>
<accession>A0A1E3B7U2</accession>
<keyword evidence="2" id="KW-1185">Reference proteome</keyword>
<dbReference type="VEuPathDB" id="FungiDB:SI65_07431"/>
<dbReference type="EMBL" id="JXNT01000009">
    <property type="protein sequence ID" value="ODM17032.1"/>
    <property type="molecule type" value="Genomic_DNA"/>
</dbReference>
<evidence type="ECO:0000313" key="1">
    <source>
        <dbReference type="EMBL" id="ODM17032.1"/>
    </source>
</evidence>
<protein>
    <submittedName>
        <fullName evidence="1">Uncharacterized protein</fullName>
    </submittedName>
</protein>
<sequence>MPLYRANIRYTEDEAYAQHGRNIETLVQEKLGEKGGSNFTHMISTRSYPPTHTLGFQAPDNVSLEDLQSVELADGIVIGVQSVSG</sequence>
<dbReference type="AlphaFoldDB" id="A0A1E3B7U2"/>
<reference evidence="1 2" key="1">
    <citation type="journal article" date="2016" name="BMC Genomics">
        <title>Comparative genomic and transcriptomic analyses of the Fuzhuan brick tea-fermentation fungus Aspergillus cristatus.</title>
        <authorList>
            <person name="Ge Y."/>
            <person name="Wang Y."/>
            <person name="Liu Y."/>
            <person name="Tan Y."/>
            <person name="Ren X."/>
            <person name="Zhang X."/>
            <person name="Hyde K.D."/>
            <person name="Liu Y."/>
            <person name="Liu Z."/>
        </authorList>
    </citation>
    <scope>NUCLEOTIDE SEQUENCE [LARGE SCALE GENOMIC DNA]</scope>
    <source>
        <strain evidence="1 2">GZAAS20.1005</strain>
    </source>
</reference>
<gene>
    <name evidence="1" type="ORF">SI65_07431</name>
</gene>
<dbReference type="OrthoDB" id="4481923at2759"/>